<evidence type="ECO:0000259" key="2">
    <source>
        <dbReference type="PROSITE" id="PS51462"/>
    </source>
</evidence>
<comment type="caution">
    <text evidence="3">The sequence shown here is derived from an EMBL/GenBank/DDBJ whole genome shotgun (WGS) entry which is preliminary data.</text>
</comment>
<accession>A0ABX2D0Y6</accession>
<protein>
    <recommendedName>
        <fullName evidence="2">Nudix hydrolase domain-containing protein</fullName>
    </recommendedName>
</protein>
<dbReference type="RefSeq" id="WP_246276872.1">
    <property type="nucleotide sequence ID" value="NZ_CAWPPK010000290.1"/>
</dbReference>
<name>A0ABX2D0Y6_9CYAN</name>
<dbReference type="Pfam" id="PF00293">
    <property type="entry name" value="NUDIX"/>
    <property type="match status" value="1"/>
</dbReference>
<keyword evidence="1" id="KW-0378">Hydrolase</keyword>
<reference evidence="3 4" key="1">
    <citation type="journal article" date="2020" name="Sci. Rep.">
        <title>A novel cyanobacterial geosmin producer, revising GeoA distribution and dispersion patterns in Bacteria.</title>
        <authorList>
            <person name="Churro C."/>
            <person name="Semedo-Aguiar A.P."/>
            <person name="Silva A.D."/>
            <person name="Pereira-Leal J.B."/>
            <person name="Leite R.B."/>
        </authorList>
    </citation>
    <scope>NUCLEOTIDE SEQUENCE [LARGE SCALE GENOMIC DNA]</scope>
    <source>
        <strain evidence="3 4">IPMA8</strain>
    </source>
</reference>
<organism evidence="3 4">
    <name type="scientific">Microcoleus asticus IPMA8</name>
    <dbReference type="NCBI Taxonomy" id="2563858"/>
    <lineage>
        <taxon>Bacteria</taxon>
        <taxon>Bacillati</taxon>
        <taxon>Cyanobacteriota</taxon>
        <taxon>Cyanophyceae</taxon>
        <taxon>Oscillatoriophycideae</taxon>
        <taxon>Oscillatoriales</taxon>
        <taxon>Microcoleaceae</taxon>
        <taxon>Microcoleus</taxon>
        <taxon>Microcoleus asticus</taxon>
    </lineage>
</organism>
<dbReference type="SUPFAM" id="SSF55811">
    <property type="entry name" value="Nudix"/>
    <property type="match status" value="1"/>
</dbReference>
<dbReference type="Proteomes" id="UP000702425">
    <property type="component" value="Unassembled WGS sequence"/>
</dbReference>
<evidence type="ECO:0000256" key="1">
    <source>
        <dbReference type="ARBA" id="ARBA00022801"/>
    </source>
</evidence>
<dbReference type="EMBL" id="SRRZ01000074">
    <property type="protein sequence ID" value="NQE36113.1"/>
    <property type="molecule type" value="Genomic_DNA"/>
</dbReference>
<dbReference type="InterPro" id="IPR020084">
    <property type="entry name" value="NUDIX_hydrolase_CS"/>
</dbReference>
<dbReference type="InterPro" id="IPR000086">
    <property type="entry name" value="NUDIX_hydrolase_dom"/>
</dbReference>
<dbReference type="PROSITE" id="PS51462">
    <property type="entry name" value="NUDIX"/>
    <property type="match status" value="1"/>
</dbReference>
<sequence length="214" mass="24350">MAVTAANYLFLVKAFDRGTISVRRGTSAVLGKFGISKMSHEKNIFTTNWITVKQTARGFHYLERKGKDSVAIFLVRKSNVARREIEYEVLIRQQPLCIDSSDINEELKLYPCPITGGIETGESPEKAAIREVYEESGFSVQVLPLGKYIVGTQTNEICYMYYADVSDTKPDIAQQDGSYFEAISKNEWHPFEYLSKCDYSACQIGYFKIRNILF</sequence>
<evidence type="ECO:0000313" key="3">
    <source>
        <dbReference type="EMBL" id="NQE36113.1"/>
    </source>
</evidence>
<dbReference type="InterPro" id="IPR015797">
    <property type="entry name" value="NUDIX_hydrolase-like_dom_sf"/>
</dbReference>
<evidence type="ECO:0000313" key="4">
    <source>
        <dbReference type="Proteomes" id="UP000702425"/>
    </source>
</evidence>
<proteinExistence type="predicted"/>
<gene>
    <name evidence="3" type="ORF">E5S67_03876</name>
</gene>
<dbReference type="PROSITE" id="PS00893">
    <property type="entry name" value="NUDIX_BOX"/>
    <property type="match status" value="1"/>
</dbReference>
<feature type="domain" description="Nudix hydrolase" evidence="2">
    <location>
        <begin position="65"/>
        <end position="214"/>
    </location>
</feature>
<keyword evidence="4" id="KW-1185">Reference proteome</keyword>
<dbReference type="Gene3D" id="3.90.79.10">
    <property type="entry name" value="Nucleoside Triphosphate Pyrophosphohydrolase"/>
    <property type="match status" value="1"/>
</dbReference>